<dbReference type="AlphaFoldDB" id="A0A9D1GQS5"/>
<reference evidence="1" key="1">
    <citation type="submission" date="2020-10" db="EMBL/GenBank/DDBJ databases">
        <authorList>
            <person name="Gilroy R."/>
        </authorList>
    </citation>
    <scope>NUCLEOTIDE SEQUENCE</scope>
    <source>
        <strain evidence="1">ChiW17-6978</strain>
    </source>
</reference>
<organism evidence="1 2">
    <name type="scientific">Candidatus Pelethenecus faecipullorum</name>
    <dbReference type="NCBI Taxonomy" id="2840900"/>
    <lineage>
        <taxon>Bacteria</taxon>
        <taxon>Bacillati</taxon>
        <taxon>Mycoplasmatota</taxon>
        <taxon>Mollicutes</taxon>
        <taxon>Candidatus Pelethenecus</taxon>
    </lineage>
</organism>
<protein>
    <submittedName>
        <fullName evidence="1">DUF1934 family protein</fullName>
    </submittedName>
</protein>
<comment type="caution">
    <text evidence="1">The sequence shown here is derived from an EMBL/GenBank/DDBJ whole genome shotgun (WGS) entry which is preliminary data.</text>
</comment>
<dbReference type="SUPFAM" id="SSF50814">
    <property type="entry name" value="Lipocalins"/>
    <property type="match status" value="1"/>
</dbReference>
<dbReference type="InterPro" id="IPR012674">
    <property type="entry name" value="Calycin"/>
</dbReference>
<dbReference type="Gene3D" id="2.40.128.20">
    <property type="match status" value="1"/>
</dbReference>
<evidence type="ECO:0000313" key="2">
    <source>
        <dbReference type="Proteomes" id="UP000886758"/>
    </source>
</evidence>
<reference evidence="1" key="2">
    <citation type="journal article" date="2021" name="PeerJ">
        <title>Extensive microbial diversity within the chicken gut microbiome revealed by metagenomics and culture.</title>
        <authorList>
            <person name="Gilroy R."/>
            <person name="Ravi A."/>
            <person name="Getino M."/>
            <person name="Pursley I."/>
            <person name="Horton D.L."/>
            <person name="Alikhan N.F."/>
            <person name="Baker D."/>
            <person name="Gharbi K."/>
            <person name="Hall N."/>
            <person name="Watson M."/>
            <person name="Adriaenssens E.M."/>
            <person name="Foster-Nyarko E."/>
            <person name="Jarju S."/>
            <person name="Secka A."/>
            <person name="Antonio M."/>
            <person name="Oren A."/>
            <person name="Chaudhuri R.R."/>
            <person name="La Ragione R."/>
            <person name="Hildebrand F."/>
            <person name="Pallen M.J."/>
        </authorList>
    </citation>
    <scope>NUCLEOTIDE SEQUENCE</scope>
    <source>
        <strain evidence="1">ChiW17-6978</strain>
    </source>
</reference>
<dbReference type="Pfam" id="PF09148">
    <property type="entry name" value="DUF1934"/>
    <property type="match status" value="1"/>
</dbReference>
<name>A0A9D1GQS5_9MOLU</name>
<gene>
    <name evidence="1" type="ORF">IAD46_03680</name>
</gene>
<dbReference type="EMBL" id="DVLF01000112">
    <property type="protein sequence ID" value="HIT50109.1"/>
    <property type="molecule type" value="Genomic_DNA"/>
</dbReference>
<evidence type="ECO:0000313" key="1">
    <source>
        <dbReference type="EMBL" id="HIT50109.1"/>
    </source>
</evidence>
<sequence length="118" mass="14107">MDEDKNKVFFESDASICEDEIVFADKSLTDTTLYLRFEPDRLNLRREGQVFMRLSFRQHHKTDGFYRDSFGLEIPLTVLCTVLKVEAKKTIVHYELWWDEQMKTKHKILLLFEESIAK</sequence>
<dbReference type="Proteomes" id="UP000886758">
    <property type="component" value="Unassembled WGS sequence"/>
</dbReference>
<accession>A0A9D1GQS5</accession>
<proteinExistence type="predicted"/>
<dbReference type="InterPro" id="IPR015231">
    <property type="entry name" value="DUF1934"/>
</dbReference>